<proteinExistence type="predicted"/>
<evidence type="ECO:0000313" key="1">
    <source>
        <dbReference type="EMBL" id="MBD2315885.1"/>
    </source>
</evidence>
<keyword evidence="2" id="KW-1185">Reference proteome</keyword>
<name>A0ABR8C732_9CYAN</name>
<comment type="caution">
    <text evidence="1">The sequence shown here is derived from an EMBL/GenBank/DDBJ whole genome shotgun (WGS) entry which is preliminary data.</text>
</comment>
<protein>
    <recommendedName>
        <fullName evidence="3">EF-hand domain-containing protein</fullName>
    </recommendedName>
</protein>
<sequence>MQKKMQWLWRSLVAILISCLIVITTISLQPSNAAIAPLPDPYLTTGKLAEGEKVFNDYLKNNSQDDKARFGLGVIQFMSGTERLMQSLYRYGLIQNPVSGSIPFLRLPVPQNPKPQTLTYDGLQQVFQTWINDLATVRTTLEPIKDQNLKLALRLGLIRLDFDGNGKADDKEMLWQIFNSVTGANVTEKDAQQFLIAFDRADALWLQGYTHVLGAISEFLRAYDSRELFAACAHLFFQDVDTPHKFLLTTRRKSPEDYSYSFFEILDLLSAVHLAKFPLVEPQRMTTILNHMKSVISLSRESWKSILAETDSDREWIPNPKQTSAIPQVRVTDEMVKSWLAALDEITAILDGKKNLPFWRDEKLSIDFARIFTEPRTFDLGSWIQGTAATPYLEKGKVTDMNVWNMMVNAFGSNLFGFVVWFN</sequence>
<dbReference type="EMBL" id="JACJQY010000003">
    <property type="protein sequence ID" value="MBD2315885.1"/>
    <property type="molecule type" value="Genomic_DNA"/>
</dbReference>
<evidence type="ECO:0008006" key="3">
    <source>
        <dbReference type="Google" id="ProtNLM"/>
    </source>
</evidence>
<organism evidence="1 2">
    <name type="scientific">Phormidium tenue FACHB-1050</name>
    <dbReference type="NCBI Taxonomy" id="2692857"/>
    <lineage>
        <taxon>Bacteria</taxon>
        <taxon>Bacillati</taxon>
        <taxon>Cyanobacteriota</taxon>
        <taxon>Cyanophyceae</taxon>
        <taxon>Oscillatoriophycideae</taxon>
        <taxon>Oscillatoriales</taxon>
        <taxon>Oscillatoriaceae</taxon>
        <taxon>Phormidium</taxon>
    </lineage>
</organism>
<dbReference type="RefSeq" id="WP_190576291.1">
    <property type="nucleotide sequence ID" value="NZ_CAWPQU010000023.1"/>
</dbReference>
<evidence type="ECO:0000313" key="2">
    <source>
        <dbReference type="Proteomes" id="UP000618445"/>
    </source>
</evidence>
<dbReference type="Proteomes" id="UP000618445">
    <property type="component" value="Unassembled WGS sequence"/>
</dbReference>
<accession>A0ABR8C732</accession>
<reference evidence="1 2" key="1">
    <citation type="journal article" date="2020" name="ISME J.">
        <title>Comparative genomics reveals insights into cyanobacterial evolution and habitat adaptation.</title>
        <authorList>
            <person name="Chen M.Y."/>
            <person name="Teng W.K."/>
            <person name="Zhao L."/>
            <person name="Hu C.X."/>
            <person name="Zhou Y.K."/>
            <person name="Han B.P."/>
            <person name="Song L.R."/>
            <person name="Shu W.S."/>
        </authorList>
    </citation>
    <scope>NUCLEOTIDE SEQUENCE [LARGE SCALE GENOMIC DNA]</scope>
    <source>
        <strain evidence="1 2">FACHB-1050</strain>
    </source>
</reference>
<gene>
    <name evidence="1" type="ORF">H6G05_03360</name>
</gene>